<feature type="domain" description="Thioredoxin" evidence="6">
    <location>
        <begin position="351"/>
        <end position="493"/>
    </location>
</feature>
<dbReference type="Pfam" id="PF00578">
    <property type="entry name" value="AhpC-TSA"/>
    <property type="match status" value="1"/>
</dbReference>
<evidence type="ECO:0000256" key="3">
    <source>
        <dbReference type="ARBA" id="ARBA00023157"/>
    </source>
</evidence>
<evidence type="ECO:0000259" key="6">
    <source>
        <dbReference type="PROSITE" id="PS51352"/>
    </source>
</evidence>
<name>A0A847RHG2_9BACT</name>
<evidence type="ECO:0000313" key="7">
    <source>
        <dbReference type="EMBL" id="NLR66489.1"/>
    </source>
</evidence>
<keyword evidence="8" id="KW-1185">Reference proteome</keyword>
<gene>
    <name evidence="7" type="ORF">HGH92_19425</name>
</gene>
<dbReference type="SUPFAM" id="SSF52833">
    <property type="entry name" value="Thioredoxin-like"/>
    <property type="match status" value="1"/>
</dbReference>
<comment type="caution">
    <text evidence="7">The sequence shown here is derived from an EMBL/GenBank/DDBJ whole genome shotgun (WGS) entry which is preliminary data.</text>
</comment>
<dbReference type="EMBL" id="JABAIA010000002">
    <property type="protein sequence ID" value="NLR66489.1"/>
    <property type="molecule type" value="Genomic_DNA"/>
</dbReference>
<dbReference type="PANTHER" id="PTHR42852">
    <property type="entry name" value="THIOL:DISULFIDE INTERCHANGE PROTEIN DSBE"/>
    <property type="match status" value="1"/>
</dbReference>
<dbReference type="RefSeq" id="WP_168872412.1">
    <property type="nucleotide sequence ID" value="NZ_JABAIA010000002.1"/>
</dbReference>
<feature type="signal peptide" evidence="5">
    <location>
        <begin position="1"/>
        <end position="23"/>
    </location>
</feature>
<dbReference type="Proteomes" id="UP000570474">
    <property type="component" value="Unassembled WGS sequence"/>
</dbReference>
<keyword evidence="5" id="KW-0732">Signal</keyword>
<dbReference type="InterPro" id="IPR013766">
    <property type="entry name" value="Thioredoxin_domain"/>
</dbReference>
<accession>A0A847RHG2</accession>
<evidence type="ECO:0000256" key="5">
    <source>
        <dbReference type="SAM" id="SignalP"/>
    </source>
</evidence>
<dbReference type="AlphaFoldDB" id="A0A847RHG2"/>
<keyword evidence="3" id="KW-1015">Disulfide bond</keyword>
<evidence type="ECO:0000256" key="4">
    <source>
        <dbReference type="ARBA" id="ARBA00023284"/>
    </source>
</evidence>
<dbReference type="InterPro" id="IPR036249">
    <property type="entry name" value="Thioredoxin-like_sf"/>
</dbReference>
<evidence type="ECO:0000256" key="1">
    <source>
        <dbReference type="ARBA" id="ARBA00004196"/>
    </source>
</evidence>
<evidence type="ECO:0000313" key="8">
    <source>
        <dbReference type="Proteomes" id="UP000570474"/>
    </source>
</evidence>
<dbReference type="CDD" id="cd02966">
    <property type="entry name" value="TlpA_like_family"/>
    <property type="match status" value="1"/>
</dbReference>
<dbReference type="PANTHER" id="PTHR42852:SF6">
    <property type="entry name" value="THIOL:DISULFIDE INTERCHANGE PROTEIN DSBE"/>
    <property type="match status" value="1"/>
</dbReference>
<evidence type="ECO:0000256" key="2">
    <source>
        <dbReference type="ARBA" id="ARBA00022748"/>
    </source>
</evidence>
<protein>
    <submittedName>
        <fullName evidence="7">TlpA family protein disulfide reductase</fullName>
    </submittedName>
</protein>
<dbReference type="GO" id="GO:0030313">
    <property type="term" value="C:cell envelope"/>
    <property type="evidence" value="ECO:0007669"/>
    <property type="project" value="UniProtKB-SubCell"/>
</dbReference>
<proteinExistence type="predicted"/>
<reference evidence="7 8" key="1">
    <citation type="submission" date="2020-04" db="EMBL/GenBank/DDBJ databases">
        <authorList>
            <person name="Yin C."/>
        </authorList>
    </citation>
    <scope>NUCLEOTIDE SEQUENCE [LARGE SCALE GENOMIC DNA]</scope>
    <source>
        <strain evidence="7 8">Ae27</strain>
    </source>
</reference>
<dbReference type="GO" id="GO:0016209">
    <property type="term" value="F:antioxidant activity"/>
    <property type="evidence" value="ECO:0007669"/>
    <property type="project" value="InterPro"/>
</dbReference>
<keyword evidence="4" id="KW-0676">Redox-active center</keyword>
<keyword evidence="2" id="KW-0201">Cytochrome c-type biogenesis</keyword>
<dbReference type="GO" id="GO:0016491">
    <property type="term" value="F:oxidoreductase activity"/>
    <property type="evidence" value="ECO:0007669"/>
    <property type="project" value="InterPro"/>
</dbReference>
<dbReference type="InterPro" id="IPR050553">
    <property type="entry name" value="Thioredoxin_ResA/DsbE_sf"/>
</dbReference>
<organism evidence="7 8">
    <name type="scientific">Chitinophaga varians</name>
    <dbReference type="NCBI Taxonomy" id="2202339"/>
    <lineage>
        <taxon>Bacteria</taxon>
        <taxon>Pseudomonadati</taxon>
        <taxon>Bacteroidota</taxon>
        <taxon>Chitinophagia</taxon>
        <taxon>Chitinophagales</taxon>
        <taxon>Chitinophagaceae</taxon>
        <taxon>Chitinophaga</taxon>
    </lineage>
</organism>
<sequence length="493" mass="56020">MKPWLKNTVLSIAATAAAFPAFSQSTVSGKLPPGQETSLKLSQPGMETLEVPVDKTGKFSFATGKLPKGIYQLDKIGPVYLEPGYALEITGEDDSYRFKGKGSTENNLIREVGNQLKAYVPMSGEDYLYSFYMWDLPEFRQKMNAWRQAAAKTVEKSGNPYFIGLQKAAVDFRIRTITQDWWINYGVDSVKQIAFQQLLETPPEPEDTMRAAKFRTAYDAMHLKKLTKEEKNVLDSLMYEGWDMNNEDWFRNVAAYRDVLDGKIANITYATYQKELMAGAELDALKANVVDTKITSPFIRGYYQYLQASAVIKRSDDVSNIDSVYKKFMAEVTNDVYKKKISEAYDNFKKYGDNQPAPDFEFENVHGAKVRLSSLKGKYVYIDVWATWCGPCKREIPALTAIEEKFAGKNIHFISLSVDRQSDKEKWQDFVKEKQLKGEQLITDNDFNADFIKNFNINAIPRFILIGPDGKIVSARAKRPSDPGLQEQLNSLL</sequence>
<dbReference type="PROSITE" id="PS51352">
    <property type="entry name" value="THIOREDOXIN_2"/>
    <property type="match status" value="1"/>
</dbReference>
<dbReference type="Gene3D" id="3.40.30.10">
    <property type="entry name" value="Glutaredoxin"/>
    <property type="match status" value="1"/>
</dbReference>
<feature type="chain" id="PRO_5032529002" evidence="5">
    <location>
        <begin position="24"/>
        <end position="493"/>
    </location>
</feature>
<comment type="subcellular location">
    <subcellularLocation>
        <location evidence="1">Cell envelope</location>
    </subcellularLocation>
</comment>
<dbReference type="GO" id="GO:0017004">
    <property type="term" value="P:cytochrome complex assembly"/>
    <property type="evidence" value="ECO:0007669"/>
    <property type="project" value="UniProtKB-KW"/>
</dbReference>
<dbReference type="InterPro" id="IPR000866">
    <property type="entry name" value="AhpC/TSA"/>
</dbReference>